<name>A0A918V300_9ACTN</name>
<comment type="caution">
    <text evidence="2">The sequence shown here is derived from an EMBL/GenBank/DDBJ whole genome shotgun (WGS) entry which is preliminary data.</text>
</comment>
<dbReference type="RefSeq" id="WP_190127138.1">
    <property type="nucleotide sequence ID" value="NZ_BMWG01000047.1"/>
</dbReference>
<keyword evidence="1" id="KW-0472">Membrane</keyword>
<evidence type="ECO:0000256" key="1">
    <source>
        <dbReference type="SAM" id="Phobius"/>
    </source>
</evidence>
<reference evidence="2" key="1">
    <citation type="journal article" date="2014" name="Int. J. Syst. Evol. Microbiol.">
        <title>Complete genome sequence of Corynebacterium casei LMG S-19264T (=DSM 44701T), isolated from a smear-ripened cheese.</title>
        <authorList>
            <consortium name="US DOE Joint Genome Institute (JGI-PGF)"/>
            <person name="Walter F."/>
            <person name="Albersmeier A."/>
            <person name="Kalinowski J."/>
            <person name="Ruckert C."/>
        </authorList>
    </citation>
    <scope>NUCLEOTIDE SEQUENCE</scope>
    <source>
        <strain evidence="2">JCM 4988</strain>
    </source>
</reference>
<reference evidence="2" key="2">
    <citation type="submission" date="2020-09" db="EMBL/GenBank/DDBJ databases">
        <authorList>
            <person name="Sun Q."/>
            <person name="Ohkuma M."/>
        </authorList>
    </citation>
    <scope>NUCLEOTIDE SEQUENCE</scope>
    <source>
        <strain evidence="2">JCM 4988</strain>
    </source>
</reference>
<keyword evidence="1" id="KW-1133">Transmembrane helix</keyword>
<evidence type="ECO:0008006" key="4">
    <source>
        <dbReference type="Google" id="ProtNLM"/>
    </source>
</evidence>
<evidence type="ECO:0000313" key="3">
    <source>
        <dbReference type="Proteomes" id="UP000630936"/>
    </source>
</evidence>
<protein>
    <recommendedName>
        <fullName evidence="4">Holin</fullName>
    </recommendedName>
</protein>
<dbReference type="Proteomes" id="UP000630936">
    <property type="component" value="Unassembled WGS sequence"/>
</dbReference>
<keyword evidence="1" id="KW-0812">Transmembrane</keyword>
<evidence type="ECO:0000313" key="2">
    <source>
        <dbReference type="EMBL" id="GGZ64902.1"/>
    </source>
</evidence>
<keyword evidence="3" id="KW-1185">Reference proteome</keyword>
<proteinExistence type="predicted"/>
<dbReference type="EMBL" id="BMWG01000047">
    <property type="protein sequence ID" value="GGZ64902.1"/>
    <property type="molecule type" value="Genomic_DNA"/>
</dbReference>
<sequence length="91" mass="9922">MIPKVTQLFALVVILGGFVALTLKGEDTTSYVSFAGPILAAVFITSRMDQRTDAQDEVLAKISHQTNGVLTQRISEAVNTALDEREKRAPF</sequence>
<accession>A0A918V300</accession>
<organism evidence="2 3">
    <name type="scientific">Streptomyces inusitatus</name>
    <dbReference type="NCBI Taxonomy" id="68221"/>
    <lineage>
        <taxon>Bacteria</taxon>
        <taxon>Bacillati</taxon>
        <taxon>Actinomycetota</taxon>
        <taxon>Actinomycetes</taxon>
        <taxon>Kitasatosporales</taxon>
        <taxon>Streptomycetaceae</taxon>
        <taxon>Streptomyces</taxon>
    </lineage>
</organism>
<dbReference type="AlphaFoldDB" id="A0A918V300"/>
<gene>
    <name evidence="2" type="ORF">GCM10010387_67480</name>
</gene>
<feature type="transmembrane region" description="Helical" evidence="1">
    <location>
        <begin position="30"/>
        <end position="46"/>
    </location>
</feature>